<name>A0AAV4HCP6_9GAST</name>
<dbReference type="Proteomes" id="UP000762676">
    <property type="component" value="Unassembled WGS sequence"/>
</dbReference>
<keyword evidence="3" id="KW-1185">Reference proteome</keyword>
<feature type="compositionally biased region" description="Basic residues" evidence="1">
    <location>
        <begin position="86"/>
        <end position="95"/>
    </location>
</feature>
<evidence type="ECO:0000256" key="1">
    <source>
        <dbReference type="SAM" id="MobiDB-lite"/>
    </source>
</evidence>
<comment type="caution">
    <text evidence="2">The sequence shown here is derived from an EMBL/GenBank/DDBJ whole genome shotgun (WGS) entry which is preliminary data.</text>
</comment>
<accession>A0AAV4HCP6</accession>
<dbReference type="AlphaFoldDB" id="A0AAV4HCP6"/>
<feature type="region of interest" description="Disordered" evidence="1">
    <location>
        <begin position="1"/>
        <end position="114"/>
    </location>
</feature>
<reference evidence="2 3" key="1">
    <citation type="journal article" date="2021" name="Elife">
        <title>Chloroplast acquisition without the gene transfer in kleptoplastic sea slugs, Plakobranchus ocellatus.</title>
        <authorList>
            <person name="Maeda T."/>
            <person name="Takahashi S."/>
            <person name="Yoshida T."/>
            <person name="Shimamura S."/>
            <person name="Takaki Y."/>
            <person name="Nagai Y."/>
            <person name="Toyoda A."/>
            <person name="Suzuki Y."/>
            <person name="Arimoto A."/>
            <person name="Ishii H."/>
            <person name="Satoh N."/>
            <person name="Nishiyama T."/>
            <person name="Hasebe M."/>
            <person name="Maruyama T."/>
            <person name="Minagawa J."/>
            <person name="Obokata J."/>
            <person name="Shigenobu S."/>
        </authorList>
    </citation>
    <scope>NUCLEOTIDE SEQUENCE [LARGE SCALE GENOMIC DNA]</scope>
</reference>
<organism evidence="2 3">
    <name type="scientific">Elysia marginata</name>
    <dbReference type="NCBI Taxonomy" id="1093978"/>
    <lineage>
        <taxon>Eukaryota</taxon>
        <taxon>Metazoa</taxon>
        <taxon>Spiralia</taxon>
        <taxon>Lophotrochozoa</taxon>
        <taxon>Mollusca</taxon>
        <taxon>Gastropoda</taxon>
        <taxon>Heterobranchia</taxon>
        <taxon>Euthyneura</taxon>
        <taxon>Panpulmonata</taxon>
        <taxon>Sacoglossa</taxon>
        <taxon>Placobranchoidea</taxon>
        <taxon>Plakobranchidae</taxon>
        <taxon>Elysia</taxon>
    </lineage>
</organism>
<evidence type="ECO:0000313" key="2">
    <source>
        <dbReference type="EMBL" id="GFR95917.1"/>
    </source>
</evidence>
<feature type="compositionally biased region" description="Polar residues" evidence="1">
    <location>
        <begin position="27"/>
        <end position="67"/>
    </location>
</feature>
<sequence length="125" mass="14503">MAMNIHQEARRRQMHMDRVCEVRRKMASTNHEVQSTGAGANGSNDSDPLTCTDQGQFFQTRLPSQSSAREEVGQEDDLSQTERKRNWNHPRKIRQKTPEPKPCPPTLHGVKRDKIYKILHPHTEY</sequence>
<feature type="compositionally biased region" description="Basic and acidic residues" evidence="1">
    <location>
        <begin position="7"/>
        <end position="24"/>
    </location>
</feature>
<dbReference type="EMBL" id="BMAT01001948">
    <property type="protein sequence ID" value="GFR95917.1"/>
    <property type="molecule type" value="Genomic_DNA"/>
</dbReference>
<gene>
    <name evidence="2" type="ORF">ElyMa_000955200</name>
</gene>
<proteinExistence type="predicted"/>
<protein>
    <submittedName>
        <fullName evidence="2">Uncharacterized protein</fullName>
    </submittedName>
</protein>
<evidence type="ECO:0000313" key="3">
    <source>
        <dbReference type="Proteomes" id="UP000762676"/>
    </source>
</evidence>